<proteinExistence type="predicted"/>
<dbReference type="EMBL" id="JAPESX010001261">
    <property type="protein sequence ID" value="KAJ8115777.1"/>
    <property type="molecule type" value="Genomic_DNA"/>
</dbReference>
<organism evidence="1 2">
    <name type="scientific">Nemania bipapillata</name>
    <dbReference type="NCBI Taxonomy" id="110536"/>
    <lineage>
        <taxon>Eukaryota</taxon>
        <taxon>Fungi</taxon>
        <taxon>Dikarya</taxon>
        <taxon>Ascomycota</taxon>
        <taxon>Pezizomycotina</taxon>
        <taxon>Sordariomycetes</taxon>
        <taxon>Xylariomycetidae</taxon>
        <taxon>Xylariales</taxon>
        <taxon>Xylariaceae</taxon>
        <taxon>Nemania</taxon>
    </lineage>
</organism>
<accession>A0ACC2IKR8</accession>
<dbReference type="Proteomes" id="UP001153334">
    <property type="component" value="Unassembled WGS sequence"/>
</dbReference>
<protein>
    <submittedName>
        <fullName evidence="1">Uncharacterized protein</fullName>
    </submittedName>
</protein>
<comment type="caution">
    <text evidence="1">The sequence shown here is derived from an EMBL/GenBank/DDBJ whole genome shotgun (WGS) entry which is preliminary data.</text>
</comment>
<reference evidence="1" key="1">
    <citation type="submission" date="2022-11" db="EMBL/GenBank/DDBJ databases">
        <title>Genome Sequence of Nemania bipapillata.</title>
        <authorList>
            <person name="Buettner E."/>
        </authorList>
    </citation>
    <scope>NUCLEOTIDE SEQUENCE</scope>
    <source>
        <strain evidence="1">CP14</strain>
    </source>
</reference>
<evidence type="ECO:0000313" key="2">
    <source>
        <dbReference type="Proteomes" id="UP001153334"/>
    </source>
</evidence>
<name>A0ACC2IKR8_9PEZI</name>
<sequence length="253" mass="28886">MSDEIIYVGDFVANEYGDLDTNIAEIVKIIRKDMEYATNLEVPTYINGDTLLDAYKMTIIMSCDAQQELVRSDYVKAYWDKWFQWYEQGCPGYWDENSKAPEMNPSFESSGATKTFRFAVTRHGYFCLVPRIVQAGDEIAIFQSYELAVVLRRLAPPPTPGEQEQNQRRKQTAAVVDPYFELLGDAYVHGMMENEARCIIDEFNCKNEPTAAQWDKILQASDGGRGEPWATLSLSGQYERILKTLGPRTVRLV</sequence>
<evidence type="ECO:0000313" key="1">
    <source>
        <dbReference type="EMBL" id="KAJ8115777.1"/>
    </source>
</evidence>
<gene>
    <name evidence="1" type="ORF">ONZ43_g4590</name>
</gene>
<keyword evidence="2" id="KW-1185">Reference proteome</keyword>